<protein>
    <recommendedName>
        <fullName evidence="1">DUF6792 domain-containing protein</fullName>
    </recommendedName>
</protein>
<organism evidence="2 3">
    <name type="scientific">Sutcliffiella horikoshii</name>
    <dbReference type="NCBI Taxonomy" id="79883"/>
    <lineage>
        <taxon>Bacteria</taxon>
        <taxon>Bacillati</taxon>
        <taxon>Bacillota</taxon>
        <taxon>Bacilli</taxon>
        <taxon>Bacillales</taxon>
        <taxon>Bacillaceae</taxon>
        <taxon>Sutcliffiella</taxon>
    </lineage>
</organism>
<feature type="domain" description="DUF6792" evidence="1">
    <location>
        <begin position="21"/>
        <end position="254"/>
    </location>
</feature>
<accession>A0AA94WRL2</accession>
<dbReference type="Pfam" id="PF20591">
    <property type="entry name" value="DUF6792"/>
    <property type="match status" value="1"/>
</dbReference>
<evidence type="ECO:0000259" key="1">
    <source>
        <dbReference type="Pfam" id="PF20591"/>
    </source>
</evidence>
<dbReference type="RefSeq" id="WP_148964916.1">
    <property type="nucleotide sequence ID" value="NZ_VTEU01000001.1"/>
</dbReference>
<dbReference type="EMBL" id="VTEU01000001">
    <property type="protein sequence ID" value="TYS61328.1"/>
    <property type="molecule type" value="Genomic_DNA"/>
</dbReference>
<evidence type="ECO:0000313" key="3">
    <source>
        <dbReference type="Proteomes" id="UP000323393"/>
    </source>
</evidence>
<evidence type="ECO:0000313" key="2">
    <source>
        <dbReference type="EMBL" id="TYS61328.1"/>
    </source>
</evidence>
<reference evidence="2 3" key="1">
    <citation type="submission" date="2019-08" db="EMBL/GenBank/DDBJ databases">
        <title>Bacillus genomes from the desert of Cuatro Cienegas, Coahuila.</title>
        <authorList>
            <person name="Olmedo-Alvarez G."/>
        </authorList>
    </citation>
    <scope>NUCLEOTIDE SEQUENCE [LARGE SCALE GENOMIC DNA]</scope>
    <source>
        <strain evidence="2 3">CH88_3T</strain>
    </source>
</reference>
<comment type="caution">
    <text evidence="2">The sequence shown here is derived from an EMBL/GenBank/DDBJ whole genome shotgun (WGS) entry which is preliminary data.</text>
</comment>
<proteinExistence type="predicted"/>
<dbReference type="AlphaFoldDB" id="A0AA94WRL2"/>
<dbReference type="InterPro" id="IPR046742">
    <property type="entry name" value="DUF6792"/>
</dbReference>
<sequence>MANSEILHSKLIKARVAELEYKQLTVENIRRIYIEETGKEPPGSITIYHSDELPKHVKGYDSGFDGTVIHFMDLEAGINQSYTITRGSEMGENNGNGPPSDWLYNTFGIFGGKAQNQLQDAIHFEKHVSNEINSAADKEVNNIIRQGKHIAPETLTKYGIGHSLGGNLIQTIQILDQPFENVLAINDAPPSIYQLAGLDLKFRHAIFSKFNIRNRRLDDIYEINPNKLKEFAEEYYHAQGQSIHHLTIKEEILYSFIGFRGFLDLGSREVLTTYPQTDGIAKYMNRVSDENLYIIQQFVAKHAPAYEKSGVDGLKRSMFGIDQKFFTLIDDIKQDWKKIFEPPKWKRGAVPMTIGVIGFGSFTVDMPFAYPVKEFPSDFFSNQQEFISRALEIKAKLQDLTEVLPSLLALVGEISEDLLKLIQVHVEEMLGSIQRMIEAIGSAALDIGKNLVTGSFTHNLSRHENILTVIDLAVTIAQESSNIQNSYQAIIDDTNDFVGEFGDAAHAHGMEHVVNSLNQVEGRRYEGSDLIRYKNATDGRTLEVNLSSAVRIYQLGLDKCMEKEEALTAWRRLYYTEYVDDLEFRQQRVMNAIHQMEANPRNYSHLLPVSNSDVKVTKINVHEFIRPLDPMFQDSFEGMYHYLREEIEKAKTMISRVRKSIEELFEEDQNISKLFELR</sequence>
<name>A0AA94WRL2_9BACI</name>
<gene>
    <name evidence="2" type="ORF">FZC74_03360</name>
</gene>
<dbReference type="Proteomes" id="UP000323393">
    <property type="component" value="Unassembled WGS sequence"/>
</dbReference>